<dbReference type="PANTHER" id="PTHR43531:SF14">
    <property type="entry name" value="METHYL-ACCEPTING CHEMOTAXIS PROTEIN I-RELATED"/>
    <property type="match status" value="1"/>
</dbReference>
<evidence type="ECO:0000256" key="3">
    <source>
        <dbReference type="ARBA" id="ARBA00022500"/>
    </source>
</evidence>
<dbReference type="CDD" id="cd11386">
    <property type="entry name" value="MCP_signal"/>
    <property type="match status" value="1"/>
</dbReference>
<dbReference type="SUPFAM" id="SSF103190">
    <property type="entry name" value="Sensory domain-like"/>
    <property type="match status" value="1"/>
</dbReference>
<dbReference type="SMART" id="SM00304">
    <property type="entry name" value="HAMP"/>
    <property type="match status" value="1"/>
</dbReference>
<reference evidence="11" key="1">
    <citation type="submission" date="2016-08" db="EMBL/GenBank/DDBJ databases">
        <authorList>
            <person name="Varghese N."/>
            <person name="Submissions Spin"/>
        </authorList>
    </citation>
    <scope>NUCLEOTIDE SEQUENCE [LARGE SCALE GENOMIC DNA]</scope>
    <source>
        <strain evidence="11">REICA_082</strain>
    </source>
</reference>
<dbReference type="Gene3D" id="1.10.287.950">
    <property type="entry name" value="Methyl-accepting chemotaxis protein"/>
    <property type="match status" value="1"/>
</dbReference>
<dbReference type="OrthoDB" id="9763018at2"/>
<evidence type="ECO:0000256" key="7">
    <source>
        <dbReference type="SAM" id="Phobius"/>
    </source>
</evidence>
<dbReference type="InterPro" id="IPR004089">
    <property type="entry name" value="MCPsignal_dom"/>
</dbReference>
<organism evidence="10 11">
    <name type="scientific">Kosakonia oryzendophytica</name>
    <dbReference type="NCBI Taxonomy" id="1005665"/>
    <lineage>
        <taxon>Bacteria</taxon>
        <taxon>Pseudomonadati</taxon>
        <taxon>Pseudomonadota</taxon>
        <taxon>Gammaproteobacteria</taxon>
        <taxon>Enterobacterales</taxon>
        <taxon>Enterobacteriaceae</taxon>
        <taxon>Kosakonia</taxon>
    </lineage>
</organism>
<dbReference type="PROSITE" id="PS50885">
    <property type="entry name" value="HAMP"/>
    <property type="match status" value="1"/>
</dbReference>
<keyword evidence="7" id="KW-0812">Transmembrane</keyword>
<dbReference type="Pfam" id="PF00672">
    <property type="entry name" value="HAMP"/>
    <property type="match status" value="1"/>
</dbReference>
<accession>A0A1C3ZW37</accession>
<dbReference type="Gene3D" id="3.30.450.20">
    <property type="entry name" value="PAS domain"/>
    <property type="match status" value="1"/>
</dbReference>
<dbReference type="GO" id="GO:0004888">
    <property type="term" value="F:transmembrane signaling receptor activity"/>
    <property type="evidence" value="ECO:0007669"/>
    <property type="project" value="InterPro"/>
</dbReference>
<evidence type="ECO:0000256" key="6">
    <source>
        <dbReference type="PROSITE-ProRule" id="PRU00284"/>
    </source>
</evidence>
<dbReference type="PROSITE" id="PS50111">
    <property type="entry name" value="CHEMOTAXIS_TRANSDUC_2"/>
    <property type="match status" value="1"/>
</dbReference>
<proteinExistence type="inferred from homology"/>
<dbReference type="PRINTS" id="PR00260">
    <property type="entry name" value="CHEMTRNSDUCR"/>
</dbReference>
<dbReference type="GO" id="GO:0007165">
    <property type="term" value="P:signal transduction"/>
    <property type="evidence" value="ECO:0007669"/>
    <property type="project" value="UniProtKB-KW"/>
</dbReference>
<dbReference type="GO" id="GO:0005886">
    <property type="term" value="C:plasma membrane"/>
    <property type="evidence" value="ECO:0007669"/>
    <property type="project" value="UniProtKB-SubCell"/>
</dbReference>
<dbReference type="CDD" id="cd06225">
    <property type="entry name" value="HAMP"/>
    <property type="match status" value="1"/>
</dbReference>
<evidence type="ECO:0000259" key="8">
    <source>
        <dbReference type="PROSITE" id="PS50111"/>
    </source>
</evidence>
<dbReference type="InterPro" id="IPR051310">
    <property type="entry name" value="MCP_chemotaxis"/>
</dbReference>
<dbReference type="Pfam" id="PF17201">
    <property type="entry name" value="Cache_3-Cache_2"/>
    <property type="match status" value="1"/>
</dbReference>
<comment type="subcellular location">
    <subcellularLocation>
        <location evidence="1">Cell inner membrane</location>
        <topology evidence="1">Multi-pass membrane protein</topology>
    </subcellularLocation>
</comment>
<keyword evidence="2" id="KW-0488">Methylation</keyword>
<dbReference type="PANTHER" id="PTHR43531">
    <property type="entry name" value="PROTEIN ICFG"/>
    <property type="match status" value="1"/>
</dbReference>
<dbReference type="AlphaFoldDB" id="A0A1C3ZW37"/>
<name>A0A1C3ZW37_9ENTR</name>
<keyword evidence="7" id="KW-0472">Membrane</keyword>
<dbReference type="Proteomes" id="UP000198975">
    <property type="component" value="Unassembled WGS sequence"/>
</dbReference>
<evidence type="ECO:0000313" key="10">
    <source>
        <dbReference type="EMBL" id="SCB86515.1"/>
    </source>
</evidence>
<evidence type="ECO:0000313" key="11">
    <source>
        <dbReference type="Proteomes" id="UP000198975"/>
    </source>
</evidence>
<dbReference type="FunFam" id="1.10.287.950:FF:000001">
    <property type="entry name" value="Methyl-accepting chemotaxis sensory transducer"/>
    <property type="match status" value="1"/>
</dbReference>
<feature type="domain" description="Methyl-accepting transducer" evidence="8">
    <location>
        <begin position="397"/>
        <end position="626"/>
    </location>
</feature>
<protein>
    <submittedName>
        <fullName evidence="10">Methyl-accepting chemotaxis protein</fullName>
    </submittedName>
</protein>
<dbReference type="EMBL" id="FMAY01000002">
    <property type="protein sequence ID" value="SCB86515.1"/>
    <property type="molecule type" value="Genomic_DNA"/>
</dbReference>
<dbReference type="InterPro" id="IPR004090">
    <property type="entry name" value="Chemotax_Me-accpt_rcpt"/>
</dbReference>
<dbReference type="InterPro" id="IPR003660">
    <property type="entry name" value="HAMP_dom"/>
</dbReference>
<dbReference type="InterPro" id="IPR029151">
    <property type="entry name" value="Sensor-like_sf"/>
</dbReference>
<keyword evidence="3" id="KW-0145">Chemotaxis</keyword>
<evidence type="ECO:0000256" key="1">
    <source>
        <dbReference type="ARBA" id="ARBA00004429"/>
    </source>
</evidence>
<dbReference type="SUPFAM" id="SSF58104">
    <property type="entry name" value="Methyl-accepting chemotaxis protein (MCP) signaling domain"/>
    <property type="match status" value="1"/>
</dbReference>
<keyword evidence="7" id="KW-1133">Transmembrane helix</keyword>
<evidence type="ECO:0000256" key="2">
    <source>
        <dbReference type="ARBA" id="ARBA00022481"/>
    </source>
</evidence>
<comment type="similarity">
    <text evidence="5">Belongs to the methyl-accepting chemotaxis (MCP) protein family.</text>
</comment>
<dbReference type="InterPro" id="IPR033462">
    <property type="entry name" value="Cache_3-Cache_2"/>
</dbReference>
<dbReference type="CDD" id="cd18774">
    <property type="entry name" value="PDC2_HK_sensor"/>
    <property type="match status" value="1"/>
</dbReference>
<feature type="transmembrane region" description="Helical" evidence="7">
    <location>
        <begin position="319"/>
        <end position="338"/>
    </location>
</feature>
<gene>
    <name evidence="10" type="ORF">GA0061071_102201</name>
</gene>
<dbReference type="SMART" id="SM00283">
    <property type="entry name" value="MA"/>
    <property type="match status" value="1"/>
</dbReference>
<evidence type="ECO:0000256" key="4">
    <source>
        <dbReference type="ARBA" id="ARBA00023224"/>
    </source>
</evidence>
<evidence type="ECO:0000259" key="9">
    <source>
        <dbReference type="PROSITE" id="PS50885"/>
    </source>
</evidence>
<dbReference type="GO" id="GO:0006935">
    <property type="term" value="P:chemotaxis"/>
    <property type="evidence" value="ECO:0007669"/>
    <property type="project" value="UniProtKB-KW"/>
</dbReference>
<dbReference type="Pfam" id="PF00015">
    <property type="entry name" value="MCPsignal"/>
    <property type="match status" value="1"/>
</dbReference>
<sequence>MSAFFHRTGLGAKLSLLTGASVATLFLLFTFLMSNKASQQLETLAMEDLHNQSTGVVDMVEMFNSSLSEEVESYTRLFSSFLPQPLSIDTQQRREINGIDVPLLKAGDTELHNNNAIPDDFLNRTGAIATLFVRSGNDFVRVATSLRKENGDRAIGTKLDPASPAFASLMQGELYRGLALLFGKRYITQYQPVKDASGNTIAILFVGVDITRSWDVMRNKILGRKLGDSGHFFVIDRNEGKNYGNYLFHDTDEGKRPQWDDKDLQTLLKNSSGTLARQDATGRTLMMSYTALPGWNWTVVGEVDKEILLSDVTRMRNQFLLAGVVISLLFAVLFVVIIRRWLTRPLRSVIDLAQRYADGDLRATLNVDRHDEVGQLIAAINGIGDGLHKIVLQVRESAAEINLGTSALAADSGEISEQINKQASSVEETSASLEQLTATVQQNAANMEQTQHLVNETTDAVKKGGETVDNSVATMEDIRGASQRIADITHVIESIAFQTNILALNAAVEAARAGEHGKGFAVVAQEVRALAARSANAVKEIEALIGDTLKKVGEGHAQSEATRVAMQSIISHMGNINQLVHEINQASHEQSAGINQVNLAMTHIGDATHINAGRVSQSEETARTLREKGAHLTELVSLFRLKMD</sequence>
<keyword evidence="4 6" id="KW-0807">Transducer</keyword>
<keyword evidence="11" id="KW-1185">Reference proteome</keyword>
<dbReference type="RefSeq" id="WP_088237272.1">
    <property type="nucleotide sequence ID" value="NZ_FMAY01000002.1"/>
</dbReference>
<feature type="domain" description="HAMP" evidence="9">
    <location>
        <begin position="340"/>
        <end position="392"/>
    </location>
</feature>
<evidence type="ECO:0000256" key="5">
    <source>
        <dbReference type="ARBA" id="ARBA00029447"/>
    </source>
</evidence>